<comment type="subcellular location">
    <subcellularLocation>
        <location evidence="1">Cell membrane</location>
        <topology evidence="1">Lipid-anchor</topology>
        <topology evidence="1">GPI-anchor</topology>
    </subcellularLocation>
    <subcellularLocation>
        <location evidence="2">Secreted</location>
    </subcellularLocation>
</comment>
<accession>J3PB87</accession>
<evidence type="ECO:0000256" key="7">
    <source>
        <dbReference type="ARBA" id="ARBA00022622"/>
    </source>
</evidence>
<keyword evidence="5" id="KW-0964">Secreted</keyword>
<evidence type="ECO:0000256" key="2">
    <source>
        <dbReference type="ARBA" id="ARBA00004613"/>
    </source>
</evidence>
<evidence type="ECO:0000256" key="12">
    <source>
        <dbReference type="ARBA" id="ARBA00023157"/>
    </source>
</evidence>
<dbReference type="EnsemblFungi" id="EJT71503">
    <property type="protein sequence ID" value="EJT71503"/>
    <property type="gene ID" value="GGTG_10760"/>
</dbReference>
<dbReference type="PANTHER" id="PTHR37928:SF1">
    <property type="entry name" value="CFEM DOMAIN PROTEIN (AFU_ORTHOLOGUE AFUA_6G14090)"/>
    <property type="match status" value="1"/>
</dbReference>
<feature type="binding site" description="axial binding residue" evidence="15">
    <location>
        <position position="53"/>
    </location>
    <ligand>
        <name>heme</name>
        <dbReference type="ChEBI" id="CHEBI:30413"/>
    </ligand>
    <ligandPart>
        <name>Fe</name>
        <dbReference type="ChEBI" id="CHEBI:18248"/>
    </ligandPart>
</feature>
<keyword evidence="13" id="KW-0325">Glycoprotein</keyword>
<evidence type="ECO:0000256" key="17">
    <source>
        <dbReference type="SAM" id="SignalP"/>
    </source>
</evidence>
<dbReference type="GO" id="GO:0098552">
    <property type="term" value="C:side of membrane"/>
    <property type="evidence" value="ECO:0007669"/>
    <property type="project" value="UniProtKB-KW"/>
</dbReference>
<evidence type="ECO:0000256" key="16">
    <source>
        <dbReference type="SAM" id="MobiDB-lite"/>
    </source>
</evidence>
<dbReference type="HOGENOM" id="CLU_063084_0_0_1"/>
<gene>
    <name evidence="20" type="primary">20351218</name>
    <name evidence="19" type="ORF">GGTG_10760</name>
</gene>
<sequence>MISNMKITSLVVGTLAAVAGAQDMSAFPQCAQWCINSMQQANKSQELGCAANDAACACRNQNFLYGVRDCSAQLCASFDTAGQAIGFANEYCRNQGVDLSTVTTGLPSQFTNTNMPTGSGTGTGAGTAGGSQSTGATSTMISTATGSSSGTAVSVSSATSTVPIVSTVTTDGSTFSTTVGSSTLTTQTTAAAGTTGGGNGGTTGGNGGTTGGNGGATTSSNPNYAPQMTAAPAGLLAAASVAVFLL</sequence>
<keyword evidence="7" id="KW-0336">GPI-anchor</keyword>
<feature type="signal peptide" evidence="17">
    <location>
        <begin position="1"/>
        <end position="21"/>
    </location>
</feature>
<dbReference type="AlphaFoldDB" id="J3PB87"/>
<keyword evidence="10 15" id="KW-0408">Iron</keyword>
<dbReference type="Proteomes" id="UP000006039">
    <property type="component" value="Unassembled WGS sequence"/>
</dbReference>
<feature type="region of interest" description="Disordered" evidence="16">
    <location>
        <begin position="189"/>
        <end position="223"/>
    </location>
</feature>
<evidence type="ECO:0000256" key="1">
    <source>
        <dbReference type="ARBA" id="ARBA00004609"/>
    </source>
</evidence>
<keyword evidence="8 15" id="KW-0479">Metal-binding</keyword>
<feature type="compositionally biased region" description="Gly residues" evidence="16">
    <location>
        <begin position="119"/>
        <end position="129"/>
    </location>
</feature>
<keyword evidence="6 15" id="KW-0349">Heme</keyword>
<keyword evidence="21" id="KW-1185">Reference proteome</keyword>
<feature type="domain" description="CFEM" evidence="18">
    <location>
        <begin position="2"/>
        <end position="119"/>
    </location>
</feature>
<evidence type="ECO:0000259" key="18">
    <source>
        <dbReference type="PROSITE" id="PS52012"/>
    </source>
</evidence>
<keyword evidence="4" id="KW-1003">Cell membrane</keyword>
<feature type="disulfide bond" evidence="15">
    <location>
        <begin position="49"/>
        <end position="56"/>
    </location>
</feature>
<evidence type="ECO:0000256" key="8">
    <source>
        <dbReference type="ARBA" id="ARBA00022723"/>
    </source>
</evidence>
<feature type="chain" id="PRO_5015095096" description="CFEM domain-containing protein" evidence="17">
    <location>
        <begin position="22"/>
        <end position="246"/>
    </location>
</feature>
<keyword evidence="11" id="KW-0472">Membrane</keyword>
<evidence type="ECO:0000256" key="5">
    <source>
        <dbReference type="ARBA" id="ARBA00022525"/>
    </source>
</evidence>
<dbReference type="EMBL" id="GL385400">
    <property type="protein sequence ID" value="EJT71503.1"/>
    <property type="molecule type" value="Genomic_DNA"/>
</dbReference>
<evidence type="ECO:0000256" key="11">
    <source>
        <dbReference type="ARBA" id="ARBA00023136"/>
    </source>
</evidence>
<evidence type="ECO:0000256" key="3">
    <source>
        <dbReference type="ARBA" id="ARBA00010031"/>
    </source>
</evidence>
<proteinExistence type="inferred from homology"/>
<comment type="caution">
    <text evidence="15">Lacks conserved residue(s) required for the propagation of feature annotation.</text>
</comment>
<dbReference type="GO" id="GO:0005886">
    <property type="term" value="C:plasma membrane"/>
    <property type="evidence" value="ECO:0007669"/>
    <property type="project" value="UniProtKB-SubCell"/>
</dbReference>
<evidence type="ECO:0000256" key="4">
    <source>
        <dbReference type="ARBA" id="ARBA00022475"/>
    </source>
</evidence>
<organism evidence="19">
    <name type="scientific">Gaeumannomyces tritici (strain R3-111a-1)</name>
    <name type="common">Wheat and barley take-all root rot fungus</name>
    <name type="synonym">Gaeumannomyces graminis var. tritici</name>
    <dbReference type="NCBI Taxonomy" id="644352"/>
    <lineage>
        <taxon>Eukaryota</taxon>
        <taxon>Fungi</taxon>
        <taxon>Dikarya</taxon>
        <taxon>Ascomycota</taxon>
        <taxon>Pezizomycotina</taxon>
        <taxon>Sordariomycetes</taxon>
        <taxon>Sordariomycetidae</taxon>
        <taxon>Magnaporthales</taxon>
        <taxon>Magnaporthaceae</taxon>
        <taxon>Gaeumannomyces</taxon>
    </lineage>
</organism>
<comment type="similarity">
    <text evidence="3">Belongs to the RBT5 family.</text>
</comment>
<evidence type="ECO:0000256" key="10">
    <source>
        <dbReference type="ARBA" id="ARBA00023004"/>
    </source>
</evidence>
<keyword evidence="9 17" id="KW-0732">Signal</keyword>
<evidence type="ECO:0000313" key="21">
    <source>
        <dbReference type="Proteomes" id="UP000006039"/>
    </source>
</evidence>
<dbReference type="SMART" id="SM00747">
    <property type="entry name" value="CFEM"/>
    <property type="match status" value="1"/>
</dbReference>
<evidence type="ECO:0000256" key="9">
    <source>
        <dbReference type="ARBA" id="ARBA00022729"/>
    </source>
</evidence>
<reference evidence="19" key="3">
    <citation type="submission" date="2010-09" db="EMBL/GenBank/DDBJ databases">
        <title>Annotation of Gaeumannomyces graminis var. tritici R3-111a-1.</title>
        <authorList>
            <consortium name="The Broad Institute Genome Sequencing Platform"/>
            <person name="Ma L.-J."/>
            <person name="Dead R."/>
            <person name="Young S.K."/>
            <person name="Zeng Q."/>
            <person name="Gargeya S."/>
            <person name="Fitzgerald M."/>
            <person name="Haas B."/>
            <person name="Abouelleil A."/>
            <person name="Alvarado L."/>
            <person name="Arachchi H.M."/>
            <person name="Berlin A."/>
            <person name="Brown A."/>
            <person name="Chapman S.B."/>
            <person name="Chen Z."/>
            <person name="Dunbar C."/>
            <person name="Freedman E."/>
            <person name="Gearin G."/>
            <person name="Gellesch M."/>
            <person name="Goldberg J."/>
            <person name="Griggs A."/>
            <person name="Gujja S."/>
            <person name="Heiman D."/>
            <person name="Howarth C."/>
            <person name="Larson L."/>
            <person name="Lui A."/>
            <person name="MacDonald P.J.P."/>
            <person name="Mehta T."/>
            <person name="Montmayeur A."/>
            <person name="Murphy C."/>
            <person name="Neiman D."/>
            <person name="Pearson M."/>
            <person name="Priest M."/>
            <person name="Roberts A."/>
            <person name="Saif S."/>
            <person name="Shea T."/>
            <person name="Shenoy N."/>
            <person name="Sisk P."/>
            <person name="Stolte C."/>
            <person name="Sykes S."/>
            <person name="Yandava C."/>
            <person name="Wortman J."/>
            <person name="Nusbaum C."/>
            <person name="Birren B."/>
        </authorList>
    </citation>
    <scope>NUCLEOTIDE SEQUENCE</scope>
    <source>
        <strain evidence="19">R3-111a-1</strain>
    </source>
</reference>
<evidence type="ECO:0000256" key="15">
    <source>
        <dbReference type="PROSITE-ProRule" id="PRU01356"/>
    </source>
</evidence>
<feature type="compositionally biased region" description="Low complexity" evidence="16">
    <location>
        <begin position="130"/>
        <end position="142"/>
    </location>
</feature>
<keyword evidence="12 15" id="KW-1015">Disulfide bond</keyword>
<dbReference type="eggNOG" id="ENOG502S1H2">
    <property type="taxonomic scope" value="Eukaryota"/>
</dbReference>
<dbReference type="Pfam" id="PF05730">
    <property type="entry name" value="CFEM"/>
    <property type="match status" value="1"/>
</dbReference>
<dbReference type="OrthoDB" id="2019572at2759"/>
<dbReference type="STRING" id="644352.J3PB87"/>
<dbReference type="InterPro" id="IPR008427">
    <property type="entry name" value="Extracellular_membr_CFEM_dom"/>
</dbReference>
<reference evidence="20" key="5">
    <citation type="submission" date="2018-04" db="UniProtKB">
        <authorList>
            <consortium name="EnsemblFungi"/>
        </authorList>
    </citation>
    <scope>IDENTIFICATION</scope>
    <source>
        <strain evidence="20">R3-111a-1</strain>
    </source>
</reference>
<dbReference type="PANTHER" id="PTHR37928">
    <property type="entry name" value="CFEM DOMAIN PROTEIN (AFU_ORTHOLOGUE AFUA_6G14090)"/>
    <property type="match status" value="1"/>
</dbReference>
<evidence type="ECO:0000313" key="19">
    <source>
        <dbReference type="EMBL" id="EJT71503.1"/>
    </source>
</evidence>
<reference evidence="19" key="2">
    <citation type="submission" date="2010-07" db="EMBL/GenBank/DDBJ databases">
        <authorList>
            <consortium name="The Broad Institute Genome Sequencing Platform"/>
            <consortium name="Broad Institute Genome Sequencing Center for Infectious Disease"/>
            <person name="Ma L.-J."/>
            <person name="Dead R."/>
            <person name="Young S."/>
            <person name="Zeng Q."/>
            <person name="Koehrsen M."/>
            <person name="Alvarado L."/>
            <person name="Berlin A."/>
            <person name="Chapman S.B."/>
            <person name="Chen Z."/>
            <person name="Freedman E."/>
            <person name="Gellesch M."/>
            <person name="Goldberg J."/>
            <person name="Griggs A."/>
            <person name="Gujja S."/>
            <person name="Heilman E.R."/>
            <person name="Heiman D."/>
            <person name="Hepburn T."/>
            <person name="Howarth C."/>
            <person name="Jen D."/>
            <person name="Larson L."/>
            <person name="Mehta T."/>
            <person name="Neiman D."/>
            <person name="Pearson M."/>
            <person name="Roberts A."/>
            <person name="Saif S."/>
            <person name="Shea T."/>
            <person name="Shenoy N."/>
            <person name="Sisk P."/>
            <person name="Stolte C."/>
            <person name="Sykes S."/>
            <person name="Walk T."/>
            <person name="White J."/>
            <person name="Yandava C."/>
            <person name="Haas B."/>
            <person name="Nusbaum C."/>
            <person name="Birren B."/>
        </authorList>
    </citation>
    <scope>NUCLEOTIDE SEQUENCE</scope>
    <source>
        <strain evidence="19">R3-111a-1</strain>
    </source>
</reference>
<feature type="compositionally biased region" description="Gly residues" evidence="16">
    <location>
        <begin position="194"/>
        <end position="215"/>
    </location>
</feature>
<protein>
    <recommendedName>
        <fullName evidence="18">CFEM domain-containing protein</fullName>
    </recommendedName>
</protein>
<reference evidence="20" key="4">
    <citation type="journal article" date="2015" name="G3 (Bethesda)">
        <title>Genome sequences of three phytopathogenic species of the Magnaporthaceae family of fungi.</title>
        <authorList>
            <person name="Okagaki L.H."/>
            <person name="Nunes C.C."/>
            <person name="Sailsbery J."/>
            <person name="Clay B."/>
            <person name="Brown D."/>
            <person name="John T."/>
            <person name="Oh Y."/>
            <person name="Young N."/>
            <person name="Fitzgerald M."/>
            <person name="Haas B.J."/>
            <person name="Zeng Q."/>
            <person name="Young S."/>
            <person name="Adiconis X."/>
            <person name="Fan L."/>
            <person name="Levin J.Z."/>
            <person name="Mitchell T.K."/>
            <person name="Okubara P.A."/>
            <person name="Farman M.L."/>
            <person name="Kohn L.M."/>
            <person name="Birren B."/>
            <person name="Ma L.-J."/>
            <person name="Dean R.A."/>
        </authorList>
    </citation>
    <scope>NUCLEOTIDE SEQUENCE</scope>
    <source>
        <strain evidence="20">R3-111a-1</strain>
    </source>
</reference>
<dbReference type="InterPro" id="IPR051735">
    <property type="entry name" value="CFEM_domain"/>
</dbReference>
<dbReference type="GO" id="GO:0046872">
    <property type="term" value="F:metal ion binding"/>
    <property type="evidence" value="ECO:0007669"/>
    <property type="project" value="UniProtKB-UniRule"/>
</dbReference>
<dbReference type="GO" id="GO:0005576">
    <property type="term" value="C:extracellular region"/>
    <property type="evidence" value="ECO:0007669"/>
    <property type="project" value="UniProtKB-SubCell"/>
</dbReference>
<dbReference type="RefSeq" id="XP_009226900.1">
    <property type="nucleotide sequence ID" value="XM_009228636.1"/>
</dbReference>
<keyword evidence="14" id="KW-0449">Lipoprotein</keyword>
<dbReference type="VEuPathDB" id="FungiDB:GGTG_10760"/>
<reference evidence="21" key="1">
    <citation type="submission" date="2010-07" db="EMBL/GenBank/DDBJ databases">
        <title>The genome sequence of Gaeumannomyces graminis var. tritici strain R3-111a-1.</title>
        <authorList>
            <consortium name="The Broad Institute Genome Sequencing Platform"/>
            <person name="Ma L.-J."/>
            <person name="Dead R."/>
            <person name="Young S."/>
            <person name="Zeng Q."/>
            <person name="Koehrsen M."/>
            <person name="Alvarado L."/>
            <person name="Berlin A."/>
            <person name="Chapman S.B."/>
            <person name="Chen Z."/>
            <person name="Freedman E."/>
            <person name="Gellesch M."/>
            <person name="Goldberg J."/>
            <person name="Griggs A."/>
            <person name="Gujja S."/>
            <person name="Heilman E.R."/>
            <person name="Heiman D."/>
            <person name="Hepburn T."/>
            <person name="Howarth C."/>
            <person name="Jen D."/>
            <person name="Larson L."/>
            <person name="Mehta T."/>
            <person name="Neiman D."/>
            <person name="Pearson M."/>
            <person name="Roberts A."/>
            <person name="Saif S."/>
            <person name="Shea T."/>
            <person name="Shenoy N."/>
            <person name="Sisk P."/>
            <person name="Stolte C."/>
            <person name="Sykes S."/>
            <person name="Walk T."/>
            <person name="White J."/>
            <person name="Yandava C."/>
            <person name="Haas B."/>
            <person name="Nusbaum C."/>
            <person name="Birren B."/>
        </authorList>
    </citation>
    <scope>NUCLEOTIDE SEQUENCE [LARGE SCALE GENOMIC DNA]</scope>
    <source>
        <strain evidence="21">R3-111a-1</strain>
    </source>
</reference>
<dbReference type="GeneID" id="20351218"/>
<evidence type="ECO:0000256" key="14">
    <source>
        <dbReference type="ARBA" id="ARBA00023288"/>
    </source>
</evidence>
<name>J3PB87_GAET3</name>
<evidence type="ECO:0000256" key="6">
    <source>
        <dbReference type="ARBA" id="ARBA00022617"/>
    </source>
</evidence>
<dbReference type="PROSITE" id="PS52012">
    <property type="entry name" value="CFEM"/>
    <property type="match status" value="1"/>
</dbReference>
<feature type="region of interest" description="Disordered" evidence="16">
    <location>
        <begin position="112"/>
        <end position="142"/>
    </location>
</feature>
<evidence type="ECO:0000313" key="20">
    <source>
        <dbReference type="EnsemblFungi" id="EJT71503"/>
    </source>
</evidence>
<evidence type="ECO:0000256" key="13">
    <source>
        <dbReference type="ARBA" id="ARBA00023180"/>
    </source>
</evidence>